<gene>
    <name evidence="4" type="ORF">EOE18_07580</name>
</gene>
<keyword evidence="5" id="KW-1185">Reference proteome</keyword>
<accession>A0A3S2V7T5</accession>
<evidence type="ECO:0000313" key="5">
    <source>
        <dbReference type="Proteomes" id="UP000282837"/>
    </source>
</evidence>
<dbReference type="InterPro" id="IPR050345">
    <property type="entry name" value="Aliph_Amidase/BUP"/>
</dbReference>
<dbReference type="Pfam" id="PF00795">
    <property type="entry name" value="CN_hydrolase"/>
    <property type="match status" value="1"/>
</dbReference>
<dbReference type="InterPro" id="IPR003010">
    <property type="entry name" value="C-N_Hydrolase"/>
</dbReference>
<dbReference type="Gene3D" id="3.60.110.10">
    <property type="entry name" value="Carbon-nitrogen hydrolase"/>
    <property type="match status" value="1"/>
</dbReference>
<feature type="domain" description="CN hydrolase" evidence="3">
    <location>
        <begin position="48"/>
        <end position="324"/>
    </location>
</feature>
<dbReference type="PANTHER" id="PTHR43674">
    <property type="entry name" value="NITRILASE C965.09-RELATED"/>
    <property type="match status" value="1"/>
</dbReference>
<dbReference type="GO" id="GO:0016811">
    <property type="term" value="F:hydrolase activity, acting on carbon-nitrogen (but not peptide) bonds, in linear amides"/>
    <property type="evidence" value="ECO:0007669"/>
    <property type="project" value="TreeGrafter"/>
</dbReference>
<evidence type="ECO:0000313" key="4">
    <source>
        <dbReference type="EMBL" id="RVU05830.1"/>
    </source>
</evidence>
<dbReference type="EMBL" id="SACO01000004">
    <property type="protein sequence ID" value="RVU05830.1"/>
    <property type="molecule type" value="Genomic_DNA"/>
</dbReference>
<dbReference type="InterPro" id="IPR036526">
    <property type="entry name" value="C-N_Hydrolase_sf"/>
</dbReference>
<dbReference type="PANTHER" id="PTHR43674:SF16">
    <property type="entry name" value="CARBON-NITROGEN FAMILY, PUTATIVE (AFU_ORTHOLOGUE AFUA_5G02350)-RELATED"/>
    <property type="match status" value="1"/>
</dbReference>
<name>A0A3S2V7T5_9SPHN</name>
<dbReference type="Proteomes" id="UP000282837">
    <property type="component" value="Unassembled WGS sequence"/>
</dbReference>
<feature type="region of interest" description="Disordered" evidence="2">
    <location>
        <begin position="1"/>
        <end position="40"/>
    </location>
</feature>
<keyword evidence="1" id="KW-0378">Hydrolase</keyword>
<evidence type="ECO:0000256" key="2">
    <source>
        <dbReference type="SAM" id="MobiDB-lite"/>
    </source>
</evidence>
<protein>
    <recommendedName>
        <fullName evidence="3">CN hydrolase domain-containing protein</fullName>
    </recommendedName>
</protein>
<sequence length="369" mass="39389">MSPPGHHPLPAARAGPDQRCRDYRGQAGAAAAPDDRGGRRGKRVIAPYTLALCRPPTQTVFGADGVVAGALAANVALYADLIARAAGEYGARLVVFPQFSLSHYTPLGQDVWLEAAITFPGPEAEAIGAACQRAGAYAVVQTAERHPAFPDLYFLSSAIFTPAGEVGLIYRKTYAMSLRTSPGDVLSRFVDVFGEDALFPVLHTELGTLATLIGAEVHWPEPVRELALKGAEVICNPVAAVQSLDYLNRAGADLVRPVRAFENVAYLAMANYADGTVDSAAYDFNGASIGRKVDEVFTLATIDMAALRAARAQPSAHLLAQIQPDLHRHLYDASLWPAEAFAGGPPRSFEALIATEREVGQALDQRWGR</sequence>
<evidence type="ECO:0000256" key="1">
    <source>
        <dbReference type="ARBA" id="ARBA00022801"/>
    </source>
</evidence>
<comment type="caution">
    <text evidence="4">The sequence shown here is derived from an EMBL/GenBank/DDBJ whole genome shotgun (WGS) entry which is preliminary data.</text>
</comment>
<dbReference type="PROSITE" id="PS50263">
    <property type="entry name" value="CN_HYDROLASE"/>
    <property type="match status" value="1"/>
</dbReference>
<organism evidence="4 5">
    <name type="scientific">Novosphingobium umbonatum</name>
    <dbReference type="NCBI Taxonomy" id="1908524"/>
    <lineage>
        <taxon>Bacteria</taxon>
        <taxon>Pseudomonadati</taxon>
        <taxon>Pseudomonadota</taxon>
        <taxon>Alphaproteobacteria</taxon>
        <taxon>Sphingomonadales</taxon>
        <taxon>Sphingomonadaceae</taxon>
        <taxon>Novosphingobium</taxon>
    </lineage>
</organism>
<proteinExistence type="predicted"/>
<evidence type="ECO:0000259" key="3">
    <source>
        <dbReference type="PROSITE" id="PS50263"/>
    </source>
</evidence>
<dbReference type="SUPFAM" id="SSF56317">
    <property type="entry name" value="Carbon-nitrogen hydrolase"/>
    <property type="match status" value="1"/>
</dbReference>
<dbReference type="AlphaFoldDB" id="A0A3S2V7T5"/>
<reference evidence="4 5" key="1">
    <citation type="submission" date="2019-01" db="EMBL/GenBank/DDBJ databases">
        <authorList>
            <person name="Chen W.-M."/>
        </authorList>
    </citation>
    <scope>NUCLEOTIDE SEQUENCE [LARGE SCALE GENOMIC DNA]</scope>
    <source>
        <strain evidence="4 5">FSY-9</strain>
    </source>
</reference>
<dbReference type="OrthoDB" id="9803803at2"/>